<feature type="compositionally biased region" description="Polar residues" evidence="1">
    <location>
        <begin position="280"/>
        <end position="289"/>
    </location>
</feature>
<organism evidence="3 4">
    <name type="scientific">Betta splendens</name>
    <name type="common">Siamese fighting fish</name>
    <dbReference type="NCBI Taxonomy" id="158456"/>
    <lineage>
        <taxon>Eukaryota</taxon>
        <taxon>Metazoa</taxon>
        <taxon>Chordata</taxon>
        <taxon>Craniata</taxon>
        <taxon>Vertebrata</taxon>
        <taxon>Euteleostomi</taxon>
        <taxon>Actinopterygii</taxon>
        <taxon>Neopterygii</taxon>
        <taxon>Teleostei</taxon>
        <taxon>Neoteleostei</taxon>
        <taxon>Acanthomorphata</taxon>
        <taxon>Anabantaria</taxon>
        <taxon>Anabantiformes</taxon>
        <taxon>Anabantoidei</taxon>
        <taxon>Osphronemidae</taxon>
        <taxon>Betta</taxon>
    </lineage>
</organism>
<evidence type="ECO:0000313" key="4">
    <source>
        <dbReference type="RefSeq" id="XP_055360579.1"/>
    </source>
</evidence>
<keyword evidence="3" id="KW-1185">Reference proteome</keyword>
<feature type="compositionally biased region" description="Pro residues" evidence="1">
    <location>
        <begin position="216"/>
        <end position="228"/>
    </location>
</feature>
<dbReference type="Proteomes" id="UP000515150">
    <property type="component" value="Chromosome 19"/>
</dbReference>
<evidence type="ECO:0000313" key="3">
    <source>
        <dbReference type="Proteomes" id="UP000515150"/>
    </source>
</evidence>
<accession>A0A9W2XG04</accession>
<dbReference type="RefSeq" id="XP_055360579.1">
    <property type="nucleotide sequence ID" value="XM_055504604.1"/>
</dbReference>
<keyword evidence="2" id="KW-1133">Transmembrane helix</keyword>
<dbReference type="AlphaFoldDB" id="A0A9W2XG04"/>
<feature type="region of interest" description="Disordered" evidence="1">
    <location>
        <begin position="280"/>
        <end position="319"/>
    </location>
</feature>
<feature type="transmembrane region" description="Helical" evidence="2">
    <location>
        <begin position="109"/>
        <end position="129"/>
    </location>
</feature>
<evidence type="ECO:0000256" key="1">
    <source>
        <dbReference type="SAM" id="MobiDB-lite"/>
    </source>
</evidence>
<feature type="region of interest" description="Disordered" evidence="1">
    <location>
        <begin position="207"/>
        <end position="228"/>
    </location>
</feature>
<reference evidence="4" key="1">
    <citation type="submission" date="2025-08" db="UniProtKB">
        <authorList>
            <consortium name="RefSeq"/>
        </authorList>
    </citation>
    <scope>IDENTIFICATION</scope>
</reference>
<name>A0A9W2XG04_BETSP</name>
<keyword evidence="2" id="KW-0472">Membrane</keyword>
<sequence length="358" mass="37442">MTASRERLAACDGRHCVPFALSRTSVHVRQNHEQWSATCPRGSGSSGHGSDGGAAEADSGGSRRGKLLCTVVHLGVGGLALSEPLPTFWKLAPPPLALRYPALTCLLTHNFLFTLISFLLILLHAFLFLLLFLPHLLLPILLHALLFLLLFLPHPLLPILLFPLALLLLLILLHALLFLLLFLPHPPPPYSPVPSCSFAAPHSPPRSPVRPSSVPSTPPPPYSPVPSCSPAPPLSPPCSFAPSSSIPPSPPAPSPLVPLIVAPSELPCVPDAGLSLSPVIQDSGSTVEGTSEDLAVGETNEAPSSSSSSSSTPGRAIGQFSYSGTGDTCHLPLKLLSGRGGWTAVSCALEGTHGCLLF</sequence>
<protein>
    <submittedName>
        <fullName evidence="4">Uncharacterized protein LOC114845410</fullName>
    </submittedName>
</protein>
<keyword evidence="2" id="KW-0812">Transmembrane</keyword>
<feature type="transmembrane region" description="Helical" evidence="2">
    <location>
        <begin position="159"/>
        <end position="183"/>
    </location>
</feature>
<evidence type="ECO:0000256" key="2">
    <source>
        <dbReference type="SAM" id="Phobius"/>
    </source>
</evidence>
<proteinExistence type="predicted"/>
<gene>
    <name evidence="4" type="primary">LOC114845410</name>
</gene>
<feature type="transmembrane region" description="Helical" evidence="2">
    <location>
        <begin position="136"/>
        <end position="153"/>
    </location>
</feature>
<dbReference type="GeneID" id="114845410"/>
<dbReference type="KEGG" id="bspl:114845410"/>
<feature type="region of interest" description="Disordered" evidence="1">
    <location>
        <begin position="35"/>
        <end position="62"/>
    </location>
</feature>